<dbReference type="NCBIfam" id="TIGR00512">
    <property type="entry name" value="salvage_mtnA"/>
    <property type="match status" value="1"/>
</dbReference>
<comment type="function">
    <text evidence="2">Catalyzes the interconversion of methylthioribose-1-phosphate (MTR-1-P) into methylthioribulose-1-phosphate (MTRu-1-P).</text>
</comment>
<accession>A0A2R4W0S5</accession>
<proteinExistence type="inferred from homology"/>
<feature type="binding site" evidence="2">
    <location>
        <position position="190"/>
    </location>
    <ligand>
        <name>substrate</name>
    </ligand>
</feature>
<dbReference type="EMBL" id="CP020921">
    <property type="protein sequence ID" value="AWB10403.1"/>
    <property type="molecule type" value="Genomic_DNA"/>
</dbReference>
<dbReference type="PANTHER" id="PTHR43475">
    <property type="entry name" value="METHYLTHIORIBOSE-1-PHOSPHATE ISOMERASE"/>
    <property type="match status" value="1"/>
</dbReference>
<dbReference type="Proteomes" id="UP000244792">
    <property type="component" value="Chromosome"/>
</dbReference>
<evidence type="ECO:0000313" key="4">
    <source>
        <dbReference type="Proteomes" id="UP000244792"/>
    </source>
</evidence>
<dbReference type="InterPro" id="IPR037171">
    <property type="entry name" value="NagB/RpiA_transferase-like"/>
</dbReference>
<dbReference type="SUPFAM" id="SSF100950">
    <property type="entry name" value="NagB/RpiA/CoA transferase-like"/>
    <property type="match status" value="1"/>
</dbReference>
<keyword evidence="1 2" id="KW-0413">Isomerase</keyword>
<comment type="pathway">
    <text evidence="2">Amino-acid biosynthesis; L-methionine biosynthesis via salvage pathway; L-methionine from S-methyl-5-thio-alpha-D-ribose 1-phosphate: step 1/6.</text>
</comment>
<evidence type="ECO:0000313" key="3">
    <source>
        <dbReference type="EMBL" id="AWB10403.1"/>
    </source>
</evidence>
<dbReference type="FunFam" id="3.40.50.10470:FF:000006">
    <property type="entry name" value="Methylthioribose-1-phosphate isomerase"/>
    <property type="match status" value="1"/>
</dbReference>
<feature type="binding site" evidence="2">
    <location>
        <begin position="241"/>
        <end position="242"/>
    </location>
    <ligand>
        <name>substrate</name>
    </ligand>
</feature>
<dbReference type="InterPro" id="IPR042529">
    <property type="entry name" value="IF_2B-like_C"/>
</dbReference>
<feature type="active site" description="Proton donor" evidence="2">
    <location>
        <position position="231"/>
    </location>
</feature>
<dbReference type="InterPro" id="IPR011559">
    <property type="entry name" value="Initiation_fac_2B_a/b/d"/>
</dbReference>
<dbReference type="InterPro" id="IPR000649">
    <property type="entry name" value="IF-2B-related"/>
</dbReference>
<dbReference type="RefSeq" id="WP_199919710.1">
    <property type="nucleotide sequence ID" value="NZ_CP020921.1"/>
</dbReference>
<feature type="binding site" evidence="2">
    <location>
        <begin position="49"/>
        <end position="51"/>
    </location>
    <ligand>
        <name>substrate</name>
    </ligand>
</feature>
<dbReference type="GO" id="GO:0019509">
    <property type="term" value="P:L-methionine salvage from methylthioadenosine"/>
    <property type="evidence" value="ECO:0007669"/>
    <property type="project" value="UniProtKB-UniRule"/>
</dbReference>
<comment type="catalytic activity">
    <reaction evidence="2">
        <text>5-(methylsulfanyl)-alpha-D-ribose 1-phosphate = 5-(methylsulfanyl)-D-ribulose 1-phosphate</text>
        <dbReference type="Rhea" id="RHEA:19989"/>
        <dbReference type="ChEBI" id="CHEBI:58533"/>
        <dbReference type="ChEBI" id="CHEBI:58548"/>
        <dbReference type="EC" id="5.3.1.23"/>
    </reaction>
</comment>
<dbReference type="UniPathway" id="UPA00904">
    <property type="reaction ID" value="UER00874"/>
</dbReference>
<dbReference type="Pfam" id="PF01008">
    <property type="entry name" value="IF-2B"/>
    <property type="match status" value="1"/>
</dbReference>
<dbReference type="Gene3D" id="1.20.120.420">
    <property type="entry name" value="translation initiation factor eif-2b, domain 1"/>
    <property type="match status" value="1"/>
</dbReference>
<sequence>MHRHIFESMKFKRDSLLLLDQTKLPFEEVWLELSNTDMIIEAIQNLRVRGAPAIGICGAFALYLSIFNDNKLLSDDALLKKEANRIKNCRPTAVNLSWGVDKVVDFVGKCINLNEIFDFIYSLYLQEIEINEKIAINGAKVLPKGNVLTHCNTGSLAAPGVGTALGVIRKMFQMRKLNLVYVSETRPLLQGARLTVFELERDAIPYTLIVDSASGMLMRNFMVDAVIVGADRIAANGDTANKIGTFMHALAANYYNVPFYVAAPMSTIDFSIATGEEIPIEERDGAEVVRCMNSLTNKENTITLNYAFDITPAKFIKAIITESGVYSPNEILTLLD</sequence>
<dbReference type="InterPro" id="IPR027363">
    <property type="entry name" value="M1Pi_N"/>
</dbReference>
<dbReference type="NCBIfam" id="NF004326">
    <property type="entry name" value="PRK05720.1"/>
    <property type="match status" value="1"/>
</dbReference>
<keyword evidence="4" id="KW-1185">Reference proteome</keyword>
<dbReference type="EC" id="5.3.1.23" evidence="2"/>
<evidence type="ECO:0000256" key="2">
    <source>
        <dbReference type="HAMAP-Rule" id="MF_01678"/>
    </source>
</evidence>
<dbReference type="KEGG" id="taci:TDSAC_1050"/>
<reference evidence="3 4" key="1">
    <citation type="submission" date="2017-04" db="EMBL/GenBank/DDBJ databases">
        <title>Genomic insights into metabolism of Thermodesulfobium acidiphilum.</title>
        <authorList>
            <person name="Toshchakov S.V."/>
            <person name="Frolov E.N."/>
            <person name="Kublanov I.V."/>
            <person name="Samarov N.I."/>
            <person name="Novikov A."/>
            <person name="Lebedinsky A.V."/>
            <person name="Bonch-Osmolovskaya E.A."/>
            <person name="Chernyh N.A."/>
        </authorList>
    </citation>
    <scope>NUCLEOTIDE SEQUENCE [LARGE SCALE GENOMIC DNA]</scope>
    <source>
        <strain evidence="3 4">3127-1</strain>
    </source>
</reference>
<protein>
    <recommendedName>
        <fullName evidence="2">Methylthioribose-1-phosphate isomerase</fullName>
        <shortName evidence="2">M1Pi</shortName>
        <shortName evidence="2">MTR-1-P isomerase</shortName>
        <ecNumber evidence="2">5.3.1.23</ecNumber>
    </recommendedName>
    <alternativeName>
        <fullName evidence="2">S-methyl-5-thioribose-1-phosphate isomerase</fullName>
    </alternativeName>
</protein>
<gene>
    <name evidence="2" type="primary">mtnA</name>
    <name evidence="3" type="ORF">TDSAC_1050</name>
</gene>
<name>A0A2R4W0S5_THEAF</name>
<dbReference type="InterPro" id="IPR005251">
    <property type="entry name" value="IF-M1Pi"/>
</dbReference>
<feature type="site" description="Transition state stabilizer" evidence="2">
    <location>
        <position position="151"/>
    </location>
</feature>
<organism evidence="3 4">
    <name type="scientific">Thermodesulfobium acidiphilum</name>
    <dbReference type="NCBI Taxonomy" id="1794699"/>
    <lineage>
        <taxon>Bacteria</taxon>
        <taxon>Pseudomonadati</taxon>
        <taxon>Thermodesulfobiota</taxon>
        <taxon>Thermodesulfobiia</taxon>
        <taxon>Thermodesulfobiales</taxon>
        <taxon>Thermodesulfobiaceae</taxon>
        <taxon>Thermodesulfobium</taxon>
    </lineage>
</organism>
<dbReference type="AlphaFoldDB" id="A0A2R4W0S5"/>
<feature type="binding site" evidence="2">
    <location>
        <position position="90"/>
    </location>
    <ligand>
        <name>substrate</name>
    </ligand>
</feature>
<dbReference type="NCBIfam" id="TIGR00524">
    <property type="entry name" value="eIF-2B_rel"/>
    <property type="match status" value="1"/>
</dbReference>
<dbReference type="Gene3D" id="3.40.50.10470">
    <property type="entry name" value="Translation initiation factor eif-2b, domain 2"/>
    <property type="match status" value="1"/>
</dbReference>
<keyword evidence="2" id="KW-0028">Amino-acid biosynthesis</keyword>
<dbReference type="PANTHER" id="PTHR43475:SF1">
    <property type="entry name" value="METHYLTHIORIBOSE-1-PHOSPHATE ISOMERASE"/>
    <property type="match status" value="1"/>
</dbReference>
<keyword evidence="2" id="KW-0486">Methionine biosynthesis</keyword>
<evidence type="ECO:0000256" key="1">
    <source>
        <dbReference type="ARBA" id="ARBA00023235"/>
    </source>
</evidence>
<dbReference type="GO" id="GO:0046523">
    <property type="term" value="F:S-methyl-5-thioribose-1-phosphate isomerase activity"/>
    <property type="evidence" value="ECO:0007669"/>
    <property type="project" value="UniProtKB-UniRule"/>
</dbReference>
<dbReference type="HAMAP" id="MF_01678">
    <property type="entry name" value="Salvage_MtnA"/>
    <property type="match status" value="1"/>
</dbReference>
<dbReference type="FunFam" id="1.20.120.420:FF:000003">
    <property type="entry name" value="Methylthioribose-1-phosphate isomerase"/>
    <property type="match status" value="1"/>
</dbReference>
<comment type="similarity">
    <text evidence="2">Belongs to the EIF-2B alpha/beta/delta subunits family. MtnA subfamily.</text>
</comment>